<dbReference type="InterPro" id="IPR018376">
    <property type="entry name" value="Enoyl-CoA_hyd/isom_CS"/>
</dbReference>
<sequence>MSYQYIEIEVVGSTKIIYLNRPDVRNALGMEMRMELLQALEVAEADPEVKCIILSGKGKAFSAGGDLSALSSLSAIEGRKRLQKSHQLIMKILEIEKPIIAAVNGAAAGAGFSLMLLCDLSIVSDKAFFVQSFVNVGLVPDFAAVHFLPLIIGHQKAKELMFLGDRVTAEEAHKLGIVNQLSTQEDLIKNAIALADRLAAKSPLSIGMTKKLMNEHMNVQLKMFLEMEAQAQGICFQTNDFKEGVDAFFTKRNPMFLGK</sequence>
<comment type="similarity">
    <text evidence="1 2">Belongs to the enoyl-CoA hydratase/isomerase family.</text>
</comment>
<comment type="caution">
    <text evidence="3">The sequence shown here is derived from an EMBL/GenBank/DDBJ whole genome shotgun (WGS) entry which is preliminary data.</text>
</comment>
<dbReference type="InterPro" id="IPR029045">
    <property type="entry name" value="ClpP/crotonase-like_dom_sf"/>
</dbReference>
<keyword evidence="3" id="KW-0413">Isomerase</keyword>
<evidence type="ECO:0000313" key="3">
    <source>
        <dbReference type="EMBL" id="MDQ0269668.1"/>
    </source>
</evidence>
<dbReference type="PROSITE" id="PS00166">
    <property type="entry name" value="ENOYL_COA_HYDRATASE"/>
    <property type="match status" value="1"/>
</dbReference>
<dbReference type="RefSeq" id="WP_307473417.1">
    <property type="nucleotide sequence ID" value="NZ_JAUSUB010000005.1"/>
</dbReference>
<organism evidence="3 4">
    <name type="scientific">Cytobacillus purgationiresistens</name>
    <dbReference type="NCBI Taxonomy" id="863449"/>
    <lineage>
        <taxon>Bacteria</taxon>
        <taxon>Bacillati</taxon>
        <taxon>Bacillota</taxon>
        <taxon>Bacilli</taxon>
        <taxon>Bacillales</taxon>
        <taxon>Bacillaceae</taxon>
        <taxon>Cytobacillus</taxon>
    </lineage>
</organism>
<dbReference type="PANTHER" id="PTHR43459:SF1">
    <property type="entry name" value="EG:BACN32G11.4 PROTEIN"/>
    <property type="match status" value="1"/>
</dbReference>
<evidence type="ECO:0000256" key="2">
    <source>
        <dbReference type="RuleBase" id="RU003707"/>
    </source>
</evidence>
<gene>
    <name evidence="3" type="ORF">J2S17_001540</name>
</gene>
<dbReference type="CDD" id="cd06558">
    <property type="entry name" value="crotonase-like"/>
    <property type="match status" value="1"/>
</dbReference>
<reference evidence="3 4" key="1">
    <citation type="submission" date="2023-07" db="EMBL/GenBank/DDBJ databases">
        <title>Genomic Encyclopedia of Type Strains, Phase IV (KMG-IV): sequencing the most valuable type-strain genomes for metagenomic binning, comparative biology and taxonomic classification.</title>
        <authorList>
            <person name="Goeker M."/>
        </authorList>
    </citation>
    <scope>NUCLEOTIDE SEQUENCE [LARGE SCALE GENOMIC DNA]</scope>
    <source>
        <strain evidence="3 4">DSM 23494</strain>
    </source>
</reference>
<accession>A0ABU0AEI8</accession>
<name>A0ABU0AEI8_9BACI</name>
<dbReference type="SUPFAM" id="SSF52096">
    <property type="entry name" value="ClpP/crotonase"/>
    <property type="match status" value="1"/>
</dbReference>
<evidence type="ECO:0000313" key="4">
    <source>
        <dbReference type="Proteomes" id="UP001238088"/>
    </source>
</evidence>
<evidence type="ECO:0000256" key="1">
    <source>
        <dbReference type="ARBA" id="ARBA00005254"/>
    </source>
</evidence>
<proteinExistence type="inferred from homology"/>
<protein>
    <submittedName>
        <fullName evidence="3">2-(1,2-epoxy-1,2-dihydrophenyl)acetyl-CoA isomerase</fullName>
        <ecNumber evidence="3">5.3.3.18</ecNumber>
    </submittedName>
</protein>
<dbReference type="PANTHER" id="PTHR43459">
    <property type="entry name" value="ENOYL-COA HYDRATASE"/>
    <property type="match status" value="1"/>
</dbReference>
<dbReference type="EMBL" id="JAUSUB010000005">
    <property type="protein sequence ID" value="MDQ0269668.1"/>
    <property type="molecule type" value="Genomic_DNA"/>
</dbReference>
<dbReference type="Proteomes" id="UP001238088">
    <property type="component" value="Unassembled WGS sequence"/>
</dbReference>
<dbReference type="EC" id="5.3.3.18" evidence="3"/>
<keyword evidence="4" id="KW-1185">Reference proteome</keyword>
<dbReference type="Pfam" id="PF00378">
    <property type="entry name" value="ECH_1"/>
    <property type="match status" value="1"/>
</dbReference>
<dbReference type="InterPro" id="IPR001753">
    <property type="entry name" value="Enoyl-CoA_hydra/iso"/>
</dbReference>
<dbReference type="Gene3D" id="1.10.12.10">
    <property type="entry name" value="Lyase 2-enoyl-coa Hydratase, Chain A, domain 2"/>
    <property type="match status" value="1"/>
</dbReference>
<dbReference type="InterPro" id="IPR014748">
    <property type="entry name" value="Enoyl-CoA_hydra_C"/>
</dbReference>
<dbReference type="GO" id="GO:0016853">
    <property type="term" value="F:isomerase activity"/>
    <property type="evidence" value="ECO:0007669"/>
    <property type="project" value="UniProtKB-KW"/>
</dbReference>
<dbReference type="Gene3D" id="3.90.226.10">
    <property type="entry name" value="2-enoyl-CoA Hydratase, Chain A, domain 1"/>
    <property type="match status" value="1"/>
</dbReference>